<evidence type="ECO:0000256" key="8">
    <source>
        <dbReference type="ARBA" id="ARBA00023180"/>
    </source>
</evidence>
<dbReference type="EMBL" id="NEDP02076487">
    <property type="protein sequence ID" value="OWF36693.1"/>
    <property type="molecule type" value="Genomic_DNA"/>
</dbReference>
<dbReference type="PANTHER" id="PTHR12137:SF54">
    <property type="entry name" value="CARBOHYDRATE SULFOTRANSFERASE"/>
    <property type="match status" value="1"/>
</dbReference>
<sequence>MAKVTISCLLVSLSCVTVLFMWYITTAYDLKIARDSRKLYDSNNVYKMYGGDNILVHQPEADVAVEKAMPQRLSRIRAVCKSKIGKHYISKYKTHTKTFFYSKKLRFACCKAPKTGSTLWGAVFTALESPLDVDAIFQLSRIELHYGTYEYGAGLIAMRMKKQGAPPLLTAMVARNPYTRLFSTYIDKIFLLGALNRMFGMKLKTGFAMIDYQRCGYQVSFVEFLNRLVELGMKHGQFDDHWSPIYRICDPCSFQYHVVSKQETLTRDADFTLDKIQMETDRKNSIKKILHSDGLYANTIFSLISSLLAEYRMYSIDCPDRFAFLKKIWKSLQMQGHVHEQSSFPLGAFKNITDLKDPEMVTSVIMQNLDINPVSEEQRVLQRRNVLVNAYRTVSPDVLNDIKDVYKLDFLMFGYSENPPS</sequence>
<dbReference type="Pfam" id="PF03567">
    <property type="entry name" value="Sulfotransfer_2"/>
    <property type="match status" value="1"/>
</dbReference>
<dbReference type="InterPro" id="IPR018011">
    <property type="entry name" value="Carb_sulfotrans_8-10"/>
</dbReference>
<evidence type="ECO:0000256" key="6">
    <source>
        <dbReference type="ARBA" id="ARBA00023034"/>
    </source>
</evidence>
<keyword evidence="5" id="KW-1133">Transmembrane helix</keyword>
<keyword evidence="9" id="KW-0119">Carbohydrate metabolism</keyword>
<organism evidence="10 11">
    <name type="scientific">Mizuhopecten yessoensis</name>
    <name type="common">Japanese scallop</name>
    <name type="synonym">Patinopecten yessoensis</name>
    <dbReference type="NCBI Taxonomy" id="6573"/>
    <lineage>
        <taxon>Eukaryota</taxon>
        <taxon>Metazoa</taxon>
        <taxon>Spiralia</taxon>
        <taxon>Lophotrochozoa</taxon>
        <taxon>Mollusca</taxon>
        <taxon>Bivalvia</taxon>
        <taxon>Autobranchia</taxon>
        <taxon>Pteriomorphia</taxon>
        <taxon>Pectinida</taxon>
        <taxon>Pectinoidea</taxon>
        <taxon>Pectinidae</taxon>
        <taxon>Mizuhopecten</taxon>
    </lineage>
</organism>
<comment type="similarity">
    <text evidence="2 9">Belongs to the sulfotransferase 2 family.</text>
</comment>
<keyword evidence="7" id="KW-0472">Membrane</keyword>
<keyword evidence="6 9" id="KW-0333">Golgi apparatus</keyword>
<reference evidence="10 11" key="1">
    <citation type="journal article" date="2017" name="Nat. Ecol. Evol.">
        <title>Scallop genome provides insights into evolution of bilaterian karyotype and development.</title>
        <authorList>
            <person name="Wang S."/>
            <person name="Zhang J."/>
            <person name="Jiao W."/>
            <person name="Li J."/>
            <person name="Xun X."/>
            <person name="Sun Y."/>
            <person name="Guo X."/>
            <person name="Huan P."/>
            <person name="Dong B."/>
            <person name="Zhang L."/>
            <person name="Hu X."/>
            <person name="Sun X."/>
            <person name="Wang J."/>
            <person name="Zhao C."/>
            <person name="Wang Y."/>
            <person name="Wang D."/>
            <person name="Huang X."/>
            <person name="Wang R."/>
            <person name="Lv J."/>
            <person name="Li Y."/>
            <person name="Zhang Z."/>
            <person name="Liu B."/>
            <person name="Lu W."/>
            <person name="Hui Y."/>
            <person name="Liang J."/>
            <person name="Zhou Z."/>
            <person name="Hou R."/>
            <person name="Li X."/>
            <person name="Liu Y."/>
            <person name="Li H."/>
            <person name="Ning X."/>
            <person name="Lin Y."/>
            <person name="Zhao L."/>
            <person name="Xing Q."/>
            <person name="Dou J."/>
            <person name="Li Y."/>
            <person name="Mao J."/>
            <person name="Guo H."/>
            <person name="Dou H."/>
            <person name="Li T."/>
            <person name="Mu C."/>
            <person name="Jiang W."/>
            <person name="Fu Q."/>
            <person name="Fu X."/>
            <person name="Miao Y."/>
            <person name="Liu J."/>
            <person name="Yu Q."/>
            <person name="Li R."/>
            <person name="Liao H."/>
            <person name="Li X."/>
            <person name="Kong Y."/>
            <person name="Jiang Z."/>
            <person name="Chourrout D."/>
            <person name="Li R."/>
            <person name="Bao Z."/>
        </authorList>
    </citation>
    <scope>NUCLEOTIDE SEQUENCE [LARGE SCALE GENOMIC DNA]</scope>
    <source>
        <strain evidence="10 11">PY_sf001</strain>
    </source>
</reference>
<evidence type="ECO:0000256" key="5">
    <source>
        <dbReference type="ARBA" id="ARBA00022989"/>
    </source>
</evidence>
<comment type="caution">
    <text evidence="10">The sequence shown here is derived from an EMBL/GenBank/DDBJ whole genome shotgun (WGS) entry which is preliminary data.</text>
</comment>
<dbReference type="OrthoDB" id="6380564at2759"/>
<dbReference type="GO" id="GO:0000139">
    <property type="term" value="C:Golgi membrane"/>
    <property type="evidence" value="ECO:0007669"/>
    <property type="project" value="UniProtKB-SubCell"/>
</dbReference>
<evidence type="ECO:0000256" key="7">
    <source>
        <dbReference type="ARBA" id="ARBA00023136"/>
    </source>
</evidence>
<evidence type="ECO:0000256" key="9">
    <source>
        <dbReference type="RuleBase" id="RU364020"/>
    </source>
</evidence>
<dbReference type="GO" id="GO:0016051">
    <property type="term" value="P:carbohydrate biosynthetic process"/>
    <property type="evidence" value="ECO:0007669"/>
    <property type="project" value="InterPro"/>
</dbReference>
<keyword evidence="3 9" id="KW-0808">Transferase</keyword>
<protein>
    <recommendedName>
        <fullName evidence="9">Carbohydrate sulfotransferase</fullName>
        <ecNumber evidence="9">2.8.2.-</ecNumber>
    </recommendedName>
</protein>
<keyword evidence="8 9" id="KW-0325">Glycoprotein</keyword>
<accession>A0A210PJN7</accession>
<proteinExistence type="inferred from homology"/>
<keyword evidence="11" id="KW-1185">Reference proteome</keyword>
<comment type="subcellular location">
    <subcellularLocation>
        <location evidence="1 9">Golgi apparatus membrane</location>
        <topology evidence="1 9">Single-pass type II membrane protein</topology>
    </subcellularLocation>
</comment>
<dbReference type="Proteomes" id="UP000242188">
    <property type="component" value="Unassembled WGS sequence"/>
</dbReference>
<gene>
    <name evidence="10" type="ORF">KP79_PYT20918</name>
</gene>
<evidence type="ECO:0000256" key="1">
    <source>
        <dbReference type="ARBA" id="ARBA00004323"/>
    </source>
</evidence>
<evidence type="ECO:0000313" key="11">
    <source>
        <dbReference type="Proteomes" id="UP000242188"/>
    </source>
</evidence>
<dbReference type="AlphaFoldDB" id="A0A210PJN7"/>
<evidence type="ECO:0000313" key="10">
    <source>
        <dbReference type="EMBL" id="OWF36693.1"/>
    </source>
</evidence>
<evidence type="ECO:0000256" key="3">
    <source>
        <dbReference type="ARBA" id="ARBA00022679"/>
    </source>
</evidence>
<dbReference type="GO" id="GO:0008146">
    <property type="term" value="F:sulfotransferase activity"/>
    <property type="evidence" value="ECO:0007669"/>
    <property type="project" value="InterPro"/>
</dbReference>
<name>A0A210PJN7_MIZYE</name>
<dbReference type="InterPro" id="IPR005331">
    <property type="entry name" value="Sulfotransferase"/>
</dbReference>
<dbReference type="EC" id="2.8.2.-" evidence="9"/>
<evidence type="ECO:0000256" key="2">
    <source>
        <dbReference type="ARBA" id="ARBA00006339"/>
    </source>
</evidence>
<keyword evidence="4" id="KW-0812">Transmembrane</keyword>
<keyword evidence="9" id="KW-0735">Signal-anchor</keyword>
<evidence type="ECO:0000256" key="4">
    <source>
        <dbReference type="ARBA" id="ARBA00022692"/>
    </source>
</evidence>
<dbReference type="PROSITE" id="PS51257">
    <property type="entry name" value="PROKAR_LIPOPROTEIN"/>
    <property type="match status" value="1"/>
</dbReference>
<dbReference type="PANTHER" id="PTHR12137">
    <property type="entry name" value="CARBOHYDRATE SULFOTRANSFERASE"/>
    <property type="match status" value="1"/>
</dbReference>